<evidence type="ECO:0000313" key="8">
    <source>
        <dbReference type="Proteomes" id="UP000076023"/>
    </source>
</evidence>
<evidence type="ECO:0000256" key="2">
    <source>
        <dbReference type="ARBA" id="ARBA00022692"/>
    </source>
</evidence>
<feature type="transmembrane region" description="Helical" evidence="5">
    <location>
        <begin position="299"/>
        <end position="323"/>
    </location>
</feature>
<dbReference type="STRING" id="690879.TSACC_2366"/>
<dbReference type="EC" id="7.1.1.-" evidence="5"/>
<dbReference type="FunCoup" id="A0A146G275">
    <property type="interactions" value="193"/>
</dbReference>
<dbReference type="GO" id="GO:0009060">
    <property type="term" value="P:aerobic respiration"/>
    <property type="evidence" value="ECO:0007669"/>
    <property type="project" value="TreeGrafter"/>
</dbReference>
<keyword evidence="5" id="KW-0874">Quinone</keyword>
<feature type="transmembrane region" description="Helical" evidence="5">
    <location>
        <begin position="335"/>
        <end position="355"/>
    </location>
</feature>
<dbReference type="GO" id="GO:0016655">
    <property type="term" value="F:oxidoreductase activity, acting on NAD(P)H, quinone or similar compound as acceptor"/>
    <property type="evidence" value="ECO:0007669"/>
    <property type="project" value="UniProtKB-UniRule"/>
</dbReference>
<evidence type="ECO:0000256" key="6">
    <source>
        <dbReference type="RuleBase" id="RU000471"/>
    </source>
</evidence>
<proteinExistence type="inferred from homology"/>
<comment type="function">
    <text evidence="5">NDH-1 shuttles electrons from NADH, via FMN and iron-sulfur (Fe-S) centers, to quinones in the respiratory chain. The immediate electron acceptor for the enzyme in this species is believed to be ubiquinone. Couples the redox reaction to proton translocation (for every two electrons transferred, four hydrogen ions are translocated across the cytoplasmic membrane), and thus conserves the redox energy in a proton gradient. This subunit may bind ubiquinone.</text>
</comment>
<dbReference type="Pfam" id="PF00146">
    <property type="entry name" value="NADHdh"/>
    <property type="match status" value="1"/>
</dbReference>
<keyword evidence="3 5" id="KW-1133">Transmembrane helix</keyword>
<name>A0A146G275_TERSA</name>
<evidence type="ECO:0000256" key="3">
    <source>
        <dbReference type="ARBA" id="ARBA00022989"/>
    </source>
</evidence>
<keyword evidence="2 5" id="KW-0812">Transmembrane</keyword>
<dbReference type="GO" id="GO:0003954">
    <property type="term" value="F:NADH dehydrogenase activity"/>
    <property type="evidence" value="ECO:0007669"/>
    <property type="project" value="TreeGrafter"/>
</dbReference>
<dbReference type="InterPro" id="IPR018086">
    <property type="entry name" value="NADH_UbQ_OxRdtase_su1_CS"/>
</dbReference>
<evidence type="ECO:0000256" key="5">
    <source>
        <dbReference type="HAMAP-Rule" id="MF_01350"/>
    </source>
</evidence>
<comment type="caution">
    <text evidence="7">The sequence shown here is derived from an EMBL/GenBank/DDBJ whole genome shotgun (WGS) entry which is preliminary data.</text>
</comment>
<keyword evidence="8" id="KW-1185">Reference proteome</keyword>
<feature type="transmembrane region" description="Helical" evidence="5">
    <location>
        <begin position="391"/>
        <end position="413"/>
    </location>
</feature>
<protein>
    <recommendedName>
        <fullName evidence="5">NADH-quinone oxidoreductase subunit H</fullName>
        <ecNumber evidence="5">7.1.1.-</ecNumber>
    </recommendedName>
    <alternativeName>
        <fullName evidence="5">NADH dehydrogenase I subunit H</fullName>
    </alternativeName>
    <alternativeName>
        <fullName evidence="5">NDH-1 subunit H</fullName>
    </alternativeName>
</protein>
<feature type="transmembrane region" description="Helical" evidence="5">
    <location>
        <begin position="185"/>
        <end position="204"/>
    </location>
</feature>
<evidence type="ECO:0000313" key="7">
    <source>
        <dbReference type="EMBL" id="GAT31969.1"/>
    </source>
</evidence>
<evidence type="ECO:0000256" key="1">
    <source>
        <dbReference type="ARBA" id="ARBA00004141"/>
    </source>
</evidence>
<feature type="transmembrane region" description="Helical" evidence="5">
    <location>
        <begin position="361"/>
        <end position="379"/>
    </location>
</feature>
<dbReference type="HAMAP" id="MF_01350">
    <property type="entry name" value="NDH1_NuoH"/>
    <property type="match status" value="1"/>
</dbReference>
<comment type="catalytic activity">
    <reaction evidence="5">
        <text>a quinone + NADH + 5 H(+)(in) = a quinol + NAD(+) + 4 H(+)(out)</text>
        <dbReference type="Rhea" id="RHEA:57888"/>
        <dbReference type="ChEBI" id="CHEBI:15378"/>
        <dbReference type="ChEBI" id="CHEBI:24646"/>
        <dbReference type="ChEBI" id="CHEBI:57540"/>
        <dbReference type="ChEBI" id="CHEBI:57945"/>
        <dbReference type="ChEBI" id="CHEBI:132124"/>
    </reaction>
</comment>
<feature type="transmembrane region" description="Helical" evidence="5">
    <location>
        <begin position="99"/>
        <end position="122"/>
    </location>
</feature>
<feature type="transmembrane region" description="Helical" evidence="5">
    <location>
        <begin position="251"/>
        <end position="270"/>
    </location>
</feature>
<dbReference type="PANTHER" id="PTHR11432">
    <property type="entry name" value="NADH DEHYDROGENASE SUBUNIT 1"/>
    <property type="match status" value="1"/>
</dbReference>
<organism evidence="7 8">
    <name type="scientific">Terrimicrobium sacchariphilum</name>
    <dbReference type="NCBI Taxonomy" id="690879"/>
    <lineage>
        <taxon>Bacteria</taxon>
        <taxon>Pseudomonadati</taxon>
        <taxon>Verrucomicrobiota</taxon>
        <taxon>Terrimicrobiia</taxon>
        <taxon>Terrimicrobiales</taxon>
        <taxon>Terrimicrobiaceae</taxon>
        <taxon>Terrimicrobium</taxon>
    </lineage>
</organism>
<dbReference type="AlphaFoldDB" id="A0A146G275"/>
<dbReference type="Proteomes" id="UP000076023">
    <property type="component" value="Unassembled WGS sequence"/>
</dbReference>
<feature type="transmembrane region" description="Helical" evidence="5">
    <location>
        <begin position="12"/>
        <end position="34"/>
    </location>
</feature>
<dbReference type="PROSITE" id="PS00668">
    <property type="entry name" value="COMPLEX1_ND1_2"/>
    <property type="match status" value="1"/>
</dbReference>
<comment type="subcellular location">
    <subcellularLocation>
        <location evidence="5 6">Cell membrane</location>
        <topology evidence="5 6">Multi-pass membrane protein</topology>
    </subcellularLocation>
    <subcellularLocation>
        <location evidence="1">Membrane</location>
        <topology evidence="1">Multi-pass membrane protein</topology>
    </subcellularLocation>
</comment>
<keyword evidence="5" id="KW-1278">Translocase</keyword>
<feature type="transmembrane region" description="Helical" evidence="5">
    <location>
        <begin position="142"/>
        <end position="164"/>
    </location>
</feature>
<keyword evidence="5" id="KW-0830">Ubiquinone</keyword>
<evidence type="ECO:0000256" key="4">
    <source>
        <dbReference type="ARBA" id="ARBA00023136"/>
    </source>
</evidence>
<dbReference type="GO" id="GO:0048038">
    <property type="term" value="F:quinone binding"/>
    <property type="evidence" value="ECO:0007669"/>
    <property type="project" value="UniProtKB-KW"/>
</dbReference>
<accession>A0A146G275</accession>
<gene>
    <name evidence="5" type="primary">nuoH</name>
    <name evidence="7" type="ORF">TSACC_2366</name>
</gene>
<sequence length="415" mass="46070">MNLSALAMQPEIFLAWTSIIKTLVIVFGIVLPIVSLTVFAERKVCAFIQDRVGPNRVGLPTTILGFKKDIRLLGLGQMIADPIKLLLKENFIPNSVNKFYYYIAPKLAMIPALLVLAVLPFGPNVFFGDIKVPLMVANVDIGILWVFAISSLGVYGIVLAGWASNSKYPFLGGIRSSSQMISYELSLGLSVIPVFLIVGTLNMQEIVMWQRENGWMVAPFWPKGFSLEQLLHGDFAAIGASFAAGFSVQRLLIWLPMVISFIIFLIAMFAETNRVPFDLPEAEQELVGGYHTEYSSMGFALFFLGEYAAMAAGSGVIVTLFLGGWSLPFIPDGSATSFFGIPFIPAWGASLIWGLIGMTIFLAKIAAMLFLFIWVRWTLPRFRYDQLMKLGWYFFFELALVNIFITALILALVKF</sequence>
<dbReference type="InParanoid" id="A0A146G275"/>
<dbReference type="InterPro" id="IPR001694">
    <property type="entry name" value="NADH_UbQ_OxRdtase_su1/FPO"/>
</dbReference>
<keyword evidence="4 5" id="KW-0472">Membrane</keyword>
<reference evidence="8" key="1">
    <citation type="journal article" date="2017" name="Genome Announc.">
        <title>Draft Genome Sequence of Terrimicrobium sacchariphilum NM-5T, a Facultative Anaerobic Soil Bacterium of the Class Spartobacteria.</title>
        <authorList>
            <person name="Qiu Y.L."/>
            <person name="Tourlousse D.M."/>
            <person name="Matsuura N."/>
            <person name="Ohashi A."/>
            <person name="Sekiguchi Y."/>
        </authorList>
    </citation>
    <scope>NUCLEOTIDE SEQUENCE [LARGE SCALE GENOMIC DNA]</scope>
    <source>
        <strain evidence="8">NM-5</strain>
    </source>
</reference>
<dbReference type="EMBL" id="BDCO01000002">
    <property type="protein sequence ID" value="GAT31969.1"/>
    <property type="molecule type" value="Genomic_DNA"/>
</dbReference>
<comment type="subunit">
    <text evidence="5">NDH-1 is composed of 14 different subunits. Subunits NuoA, H, J, K, L, M, N constitute the membrane sector of the complex.</text>
</comment>
<dbReference type="GO" id="GO:0005886">
    <property type="term" value="C:plasma membrane"/>
    <property type="evidence" value="ECO:0007669"/>
    <property type="project" value="UniProtKB-SubCell"/>
</dbReference>
<comment type="similarity">
    <text evidence="5 6">Belongs to the complex I subunit 1 family.</text>
</comment>
<keyword evidence="5" id="KW-1003">Cell membrane</keyword>
<keyword evidence="5 6" id="KW-0520">NAD</keyword>
<dbReference type="RefSeq" id="WP_202815892.1">
    <property type="nucleotide sequence ID" value="NZ_BDCO01000002.1"/>
</dbReference>
<dbReference type="PANTHER" id="PTHR11432:SF3">
    <property type="entry name" value="NADH-UBIQUINONE OXIDOREDUCTASE CHAIN 1"/>
    <property type="match status" value="1"/>
</dbReference>